<gene>
    <name evidence="2" type="ORF">CERSUDRAFT_101370</name>
</gene>
<keyword evidence="3" id="KW-1185">Reference proteome</keyword>
<protein>
    <submittedName>
        <fullName evidence="2">Uncharacterized protein</fullName>
    </submittedName>
</protein>
<reference evidence="2 3" key="1">
    <citation type="journal article" date="2012" name="Proc. Natl. Acad. Sci. U.S.A.">
        <title>Comparative genomics of Ceriporiopsis subvermispora and Phanerochaete chrysosporium provide insight into selective ligninolysis.</title>
        <authorList>
            <person name="Fernandez-Fueyo E."/>
            <person name="Ruiz-Duenas F.J."/>
            <person name="Ferreira P."/>
            <person name="Floudas D."/>
            <person name="Hibbett D.S."/>
            <person name="Canessa P."/>
            <person name="Larrondo L.F."/>
            <person name="James T.Y."/>
            <person name="Seelenfreund D."/>
            <person name="Lobos S."/>
            <person name="Polanco R."/>
            <person name="Tello M."/>
            <person name="Honda Y."/>
            <person name="Watanabe T."/>
            <person name="Watanabe T."/>
            <person name="Ryu J.S."/>
            <person name="Kubicek C.P."/>
            <person name="Schmoll M."/>
            <person name="Gaskell J."/>
            <person name="Hammel K.E."/>
            <person name="St John F.J."/>
            <person name="Vanden Wymelenberg A."/>
            <person name="Sabat G."/>
            <person name="Splinter BonDurant S."/>
            <person name="Syed K."/>
            <person name="Yadav J.S."/>
            <person name="Doddapaneni H."/>
            <person name="Subramanian V."/>
            <person name="Lavin J.L."/>
            <person name="Oguiza J.A."/>
            <person name="Perez G."/>
            <person name="Pisabarro A.G."/>
            <person name="Ramirez L."/>
            <person name="Santoyo F."/>
            <person name="Master E."/>
            <person name="Coutinho P.M."/>
            <person name="Henrissat B."/>
            <person name="Lombard V."/>
            <person name="Magnuson J.K."/>
            <person name="Kuees U."/>
            <person name="Hori C."/>
            <person name="Igarashi K."/>
            <person name="Samejima M."/>
            <person name="Held B.W."/>
            <person name="Barry K.W."/>
            <person name="LaButti K.M."/>
            <person name="Lapidus A."/>
            <person name="Lindquist E.A."/>
            <person name="Lucas S.M."/>
            <person name="Riley R."/>
            <person name="Salamov A.A."/>
            <person name="Hoffmeister D."/>
            <person name="Schwenk D."/>
            <person name="Hadar Y."/>
            <person name="Yarden O."/>
            <person name="de Vries R.P."/>
            <person name="Wiebenga A."/>
            <person name="Stenlid J."/>
            <person name="Eastwood D."/>
            <person name="Grigoriev I.V."/>
            <person name="Berka R.M."/>
            <person name="Blanchette R.A."/>
            <person name="Kersten P."/>
            <person name="Martinez A.T."/>
            <person name="Vicuna R."/>
            <person name="Cullen D."/>
        </authorList>
    </citation>
    <scope>NUCLEOTIDE SEQUENCE [LARGE SCALE GENOMIC DNA]</scope>
    <source>
        <strain evidence="2 3">B</strain>
    </source>
</reference>
<dbReference type="HOGENOM" id="CLU_1855031_0_0_1"/>
<sequence length="138" mass="14238">MVTGRSRHQVAVTSDTALALARAPTGTRAADPGTDSEQESQLPSVPAAEHSPSQHTQQSQPRRGKRGGGSRASATSAGRGRVVASGTEPSSEQRDLSPIDEGSGSESHDPPPKQRAGRGRAAAVGSSQPVHRSTRSRT</sequence>
<proteinExistence type="predicted"/>
<evidence type="ECO:0000313" key="3">
    <source>
        <dbReference type="Proteomes" id="UP000016930"/>
    </source>
</evidence>
<organism evidence="2 3">
    <name type="scientific">Ceriporiopsis subvermispora (strain B)</name>
    <name type="common">White-rot fungus</name>
    <name type="synonym">Gelatoporia subvermispora</name>
    <dbReference type="NCBI Taxonomy" id="914234"/>
    <lineage>
        <taxon>Eukaryota</taxon>
        <taxon>Fungi</taxon>
        <taxon>Dikarya</taxon>
        <taxon>Basidiomycota</taxon>
        <taxon>Agaricomycotina</taxon>
        <taxon>Agaricomycetes</taxon>
        <taxon>Polyporales</taxon>
        <taxon>Gelatoporiaceae</taxon>
        <taxon>Gelatoporia</taxon>
    </lineage>
</organism>
<accession>M2Q0V5</accession>
<dbReference type="Proteomes" id="UP000016930">
    <property type="component" value="Unassembled WGS sequence"/>
</dbReference>
<evidence type="ECO:0000313" key="2">
    <source>
        <dbReference type="EMBL" id="EMD30443.1"/>
    </source>
</evidence>
<feature type="compositionally biased region" description="Low complexity" evidence="1">
    <location>
        <begin position="50"/>
        <end position="61"/>
    </location>
</feature>
<name>M2Q0V5_CERS8</name>
<dbReference type="EMBL" id="KB446143">
    <property type="protein sequence ID" value="EMD30443.1"/>
    <property type="molecule type" value="Genomic_DNA"/>
</dbReference>
<evidence type="ECO:0000256" key="1">
    <source>
        <dbReference type="SAM" id="MobiDB-lite"/>
    </source>
</evidence>
<feature type="region of interest" description="Disordered" evidence="1">
    <location>
        <begin position="1"/>
        <end position="138"/>
    </location>
</feature>
<feature type="compositionally biased region" description="Low complexity" evidence="1">
    <location>
        <begin position="71"/>
        <end position="81"/>
    </location>
</feature>
<dbReference type="AlphaFoldDB" id="M2Q0V5"/>